<name>A0ABT8HHP1_MYCAO</name>
<sequence length="605" mass="67851">MNDSDRQPRIVTFPPGGPLKQSRIDPRRYVATRLVAELADAWKECAETASLSPGTVSRQSSVVRSVGKFLTADADRFLTLSGDGADVARRLHDWESAMVAEFPPPSVRAKDLGMELRNQVARYLQSNGIPGGVLADWANGQVLDGRPWQELPLDEFSNDERLQLEQTCRQIVRDTEDRLARGDALLREGHDPRIHGWNRVENVLWALRNVPYEDAFHVHLAGSRRQLDPLEIDRMSGVWRAAARIKAPPLLTAVGAFLAPDAEYLLAIRVLLHLQTGWSPEESARLCREDIEFGVESVRVRATKARAQRIRWHTLASPRDQPWGWKAGDLLRRAAHAMRHAHALTPDQPLFWVTGCRSVRDRLDHEYPHYVVREHHFGKLNTLKNLIERHSLSISQPHDMRRLRKTVKSARAALLGTLAGAAGDDHTVEVFRDHYAQTTTVHTIAAQTVLRAQQKVLQRASQGPTFVAATAAQVAESPTDPELAEIAATVAAETPTEQELTIAACRDPYDAPFMDKGSLCHASPSMCLQCRNAIVFRDHLPRLIAYREALDAIENNTPPRVFSEMYGQQRVNIDAIVAEFPPEQIEAARRADIHLHRPLGQRAEQ</sequence>
<evidence type="ECO:0000313" key="2">
    <source>
        <dbReference type="Proteomes" id="UP001172687"/>
    </source>
</evidence>
<evidence type="ECO:0008006" key="3">
    <source>
        <dbReference type="Google" id="ProtNLM"/>
    </source>
</evidence>
<comment type="caution">
    <text evidence="1">The sequence shown here is derived from an EMBL/GenBank/DDBJ whole genome shotgun (WGS) entry which is preliminary data.</text>
</comment>
<dbReference type="EMBL" id="JAUHTC010000070">
    <property type="protein sequence ID" value="MDN4520275.1"/>
    <property type="molecule type" value="Genomic_DNA"/>
</dbReference>
<organism evidence="1 2">
    <name type="scientific">Mycolicibacterium austroafricanum</name>
    <name type="common">Mycobacterium austroafricanum</name>
    <dbReference type="NCBI Taxonomy" id="39687"/>
    <lineage>
        <taxon>Bacteria</taxon>
        <taxon>Bacillati</taxon>
        <taxon>Actinomycetota</taxon>
        <taxon>Actinomycetes</taxon>
        <taxon>Mycobacteriales</taxon>
        <taxon>Mycobacteriaceae</taxon>
        <taxon>Mycolicibacterium</taxon>
    </lineage>
</organism>
<reference evidence="1" key="1">
    <citation type="submission" date="2023-07" db="EMBL/GenBank/DDBJ databases">
        <title>Degradation of tert-butanol by M. austroafricanum TBA100.</title>
        <authorList>
            <person name="Helbich S."/>
            <person name="Vainshtein Y."/>
        </authorList>
    </citation>
    <scope>NUCLEOTIDE SEQUENCE</scope>
    <source>
        <strain evidence="1">TBA100</strain>
    </source>
</reference>
<dbReference type="RefSeq" id="WP_235881331.1">
    <property type="nucleotide sequence ID" value="NZ_JAUHTC010000070.1"/>
</dbReference>
<dbReference type="Proteomes" id="UP001172687">
    <property type="component" value="Unassembled WGS sequence"/>
</dbReference>
<evidence type="ECO:0000313" key="1">
    <source>
        <dbReference type="EMBL" id="MDN4520275.1"/>
    </source>
</evidence>
<gene>
    <name evidence="1" type="ORF">QYF68_20980</name>
</gene>
<protein>
    <recommendedName>
        <fullName evidence="3">Integrase</fullName>
    </recommendedName>
</protein>
<keyword evidence="2" id="KW-1185">Reference proteome</keyword>
<accession>A0ABT8HHP1</accession>
<proteinExistence type="predicted"/>